<dbReference type="EMBL" id="CAJVPV010046851">
    <property type="protein sequence ID" value="CAG8771533.1"/>
    <property type="molecule type" value="Genomic_DNA"/>
</dbReference>
<dbReference type="Proteomes" id="UP000789342">
    <property type="component" value="Unassembled WGS sequence"/>
</dbReference>
<dbReference type="AlphaFoldDB" id="A0A9N9NYB0"/>
<keyword evidence="3" id="KW-1185">Reference proteome</keyword>
<name>A0A9N9NYB0_9GLOM</name>
<reference evidence="2" key="1">
    <citation type="submission" date="2021-06" db="EMBL/GenBank/DDBJ databases">
        <authorList>
            <person name="Kallberg Y."/>
            <person name="Tangrot J."/>
            <person name="Rosling A."/>
        </authorList>
    </citation>
    <scope>NUCLEOTIDE SEQUENCE</scope>
    <source>
        <strain evidence="2">CL551</strain>
    </source>
</reference>
<gene>
    <name evidence="2" type="ORF">AMORRO_LOCUS16621</name>
</gene>
<accession>A0A9N9NYB0</accession>
<feature type="non-terminal residue" evidence="2">
    <location>
        <position position="1"/>
    </location>
</feature>
<protein>
    <submittedName>
        <fullName evidence="2">8387_t:CDS:1</fullName>
    </submittedName>
</protein>
<evidence type="ECO:0000313" key="3">
    <source>
        <dbReference type="Proteomes" id="UP000789342"/>
    </source>
</evidence>
<keyword evidence="1" id="KW-1133">Transmembrane helix</keyword>
<feature type="non-terminal residue" evidence="2">
    <location>
        <position position="143"/>
    </location>
</feature>
<sequence length="143" mass="14858">AVVAGKPPPVFGTTGISFVSSLPAIDQFSSQVPIGIISVLVITFASILSISVAALLRNSSASTTPKLSERLLHFQFLSLTRVSYQINTGPAKHDIANPNTFALPAAPSTSEVIFILLATIYLQNSLSQFSGSSSGCPLKIGGP</sequence>
<dbReference type="OrthoDB" id="2491115at2759"/>
<evidence type="ECO:0000313" key="2">
    <source>
        <dbReference type="EMBL" id="CAG8771533.1"/>
    </source>
</evidence>
<proteinExistence type="predicted"/>
<feature type="transmembrane region" description="Helical" evidence="1">
    <location>
        <begin position="32"/>
        <end position="56"/>
    </location>
</feature>
<organism evidence="2 3">
    <name type="scientific">Acaulospora morrowiae</name>
    <dbReference type="NCBI Taxonomy" id="94023"/>
    <lineage>
        <taxon>Eukaryota</taxon>
        <taxon>Fungi</taxon>
        <taxon>Fungi incertae sedis</taxon>
        <taxon>Mucoromycota</taxon>
        <taxon>Glomeromycotina</taxon>
        <taxon>Glomeromycetes</taxon>
        <taxon>Diversisporales</taxon>
        <taxon>Acaulosporaceae</taxon>
        <taxon>Acaulospora</taxon>
    </lineage>
</organism>
<keyword evidence="1" id="KW-0812">Transmembrane</keyword>
<comment type="caution">
    <text evidence="2">The sequence shown here is derived from an EMBL/GenBank/DDBJ whole genome shotgun (WGS) entry which is preliminary data.</text>
</comment>
<keyword evidence="1" id="KW-0472">Membrane</keyword>
<evidence type="ECO:0000256" key="1">
    <source>
        <dbReference type="SAM" id="Phobius"/>
    </source>
</evidence>